<name>A0A1N6HNP9_9BACT</name>
<accession>A0A1N6HNP9</accession>
<keyword evidence="2" id="KW-1133">Transmembrane helix</keyword>
<dbReference type="NCBIfam" id="TIGR04183">
    <property type="entry name" value="Por_Secre_tail"/>
    <property type="match status" value="1"/>
</dbReference>
<feature type="compositionally biased region" description="Gly residues" evidence="1">
    <location>
        <begin position="160"/>
        <end position="181"/>
    </location>
</feature>
<dbReference type="OrthoDB" id="1443240at2"/>
<reference evidence="5" key="1">
    <citation type="submission" date="2016-11" db="EMBL/GenBank/DDBJ databases">
        <authorList>
            <person name="Varghese N."/>
            <person name="Submissions S."/>
        </authorList>
    </citation>
    <scope>NUCLEOTIDE SEQUENCE [LARGE SCALE GENOMIC DNA]</scope>
    <source>
        <strain evidence="5">DSM 15292</strain>
    </source>
</reference>
<dbReference type="InterPro" id="IPR026444">
    <property type="entry name" value="Secre_tail"/>
</dbReference>
<keyword evidence="5" id="KW-1185">Reference proteome</keyword>
<feature type="region of interest" description="Disordered" evidence="1">
    <location>
        <begin position="160"/>
        <end position="199"/>
    </location>
</feature>
<protein>
    <submittedName>
        <fullName evidence="4">Por secretion system C-terminal sorting domain-containing protein</fullName>
    </submittedName>
</protein>
<keyword evidence="2" id="KW-0812">Transmembrane</keyword>
<keyword evidence="2" id="KW-0472">Membrane</keyword>
<evidence type="ECO:0000256" key="1">
    <source>
        <dbReference type="SAM" id="MobiDB-lite"/>
    </source>
</evidence>
<dbReference type="RefSeq" id="WP_074226644.1">
    <property type="nucleotide sequence ID" value="NZ_FSRC01000004.1"/>
</dbReference>
<feature type="domain" description="Glycine-rich" evidence="3">
    <location>
        <begin position="76"/>
        <end position="307"/>
    </location>
</feature>
<gene>
    <name evidence="4" type="ORF">SAMN05444394_3858</name>
</gene>
<dbReference type="InterPro" id="IPR049304">
    <property type="entry name" value="Gly_rich_dom"/>
</dbReference>
<organism evidence="4 5">
    <name type="scientific">Algoriphagus halophilus</name>
    <dbReference type="NCBI Taxonomy" id="226505"/>
    <lineage>
        <taxon>Bacteria</taxon>
        <taxon>Pseudomonadati</taxon>
        <taxon>Bacteroidota</taxon>
        <taxon>Cytophagia</taxon>
        <taxon>Cytophagales</taxon>
        <taxon>Cyclobacteriaceae</taxon>
        <taxon>Algoriphagus</taxon>
    </lineage>
</organism>
<evidence type="ECO:0000259" key="3">
    <source>
        <dbReference type="Pfam" id="PF21722"/>
    </source>
</evidence>
<proteinExistence type="predicted"/>
<dbReference type="STRING" id="226505.SAMN05444394_3858"/>
<evidence type="ECO:0000313" key="4">
    <source>
        <dbReference type="EMBL" id="SIO21454.1"/>
    </source>
</evidence>
<feature type="transmembrane region" description="Helical" evidence="2">
    <location>
        <begin position="12"/>
        <end position="34"/>
    </location>
</feature>
<sequence>MHLKYALWGFKFYLNLNALLRFSLLSITFLWSVLDSSAQYARSVSATKTYTTNGTFTITDLTDITGYDPTNEIFAVANVDILLVGGGGGGGGGTSAGGGGGGEVKVINLDLNLGAELVITIGAGGNGSVNSSNRGTVGGNTIVVLNSGITTSSFRANGGGYGGGSGSNRDGGIGGSGGGAGSRKTPASQAGPGSGGGTSSGAGSGIIYLNSGGNGSYTTSVLAAGAGGGGANGTGSSGISSASIGQGGNGGDGITPNGFTGVFGAGGGGTGTTADGVGGNGYGSYGSGGNAGPSGGSRGADGVVVVNIIYRILPVEFLYFNAVYNSRDRKGILDWATGKEWQNSHFEIERAVNTIDYWETIGRVDGEGFAQEISTYSYQDEDLPFSGGNIFYRLKQIDVNGSFSYSKTKAIQLDPLLPSNKWNLYPNPTNGANLNLILNDPSSIFDELITVSIIQMNGITDTFSSYNPDELTTIIREYLLRSKNGLYTIKINWGSHQESHKILKE</sequence>
<evidence type="ECO:0000313" key="5">
    <source>
        <dbReference type="Proteomes" id="UP000185221"/>
    </source>
</evidence>
<dbReference type="Proteomes" id="UP000185221">
    <property type="component" value="Unassembled WGS sequence"/>
</dbReference>
<dbReference type="AlphaFoldDB" id="A0A1N6HNP9"/>
<dbReference type="EMBL" id="FSRC01000004">
    <property type="protein sequence ID" value="SIO21454.1"/>
    <property type="molecule type" value="Genomic_DNA"/>
</dbReference>
<evidence type="ECO:0000256" key="2">
    <source>
        <dbReference type="SAM" id="Phobius"/>
    </source>
</evidence>
<dbReference type="Pfam" id="PF21722">
    <property type="entry name" value="Gly_rich_2"/>
    <property type="match status" value="1"/>
</dbReference>